<feature type="active site" description="Charge relay system" evidence="8">
    <location>
        <position position="338"/>
    </location>
</feature>
<dbReference type="FunFam" id="3.40.50.1820:FF:000057">
    <property type="entry name" value="Lipase"/>
    <property type="match status" value="1"/>
</dbReference>
<dbReference type="Pfam" id="PF00561">
    <property type="entry name" value="Abhydrolase_1"/>
    <property type="match status" value="1"/>
</dbReference>
<feature type="domain" description="AB hydrolase-1" evidence="10">
    <location>
        <begin position="69"/>
        <end position="207"/>
    </location>
</feature>
<dbReference type="InterPro" id="IPR025483">
    <property type="entry name" value="Lipase_euk"/>
</dbReference>
<evidence type="ECO:0000256" key="7">
    <source>
        <dbReference type="PIRNR" id="PIRNR000862"/>
    </source>
</evidence>
<feature type="chain" id="PRO_5040515653" description="Lipase" evidence="9">
    <location>
        <begin position="17"/>
        <end position="400"/>
    </location>
</feature>
<sequence>MLSCSVVVAWLSGVSAVVYGPRREPPKFRSLRSITELAAAEGYEATNIELLTEDGYSLWIHRIGNNSGPPVLFQHGILLAADSWITRPHKDLAFVLLERGYDVWLSNQRGTVYNEYSLRIPKTNPKYWDFSFHEAGYYDLPASIDAVLDKRGVDKLFYIAHSLGTTTFLVMTSCRPEYNTKIKAALLLAPIAYGPTYSEMKPFLRKMVQAAPITYKALQLLGHYQIGYRTELKIQALKLFCGEFSVTQSMCLDVIGLYTGEDRTNLDKNDFHNFIPYGSAGTSIKTLYHLAQNFRSGEFRQFDYGAEGNLQRYQNTSPPSYRLNLVTPPVALIWGLNDNFLSETSVKKLASHLPNVIYNKAVADPKFAHFDMILGADAREVLHPSVVEIMESFTKEDINK</sequence>
<evidence type="ECO:0000256" key="3">
    <source>
        <dbReference type="ARBA" id="ARBA00022801"/>
    </source>
</evidence>
<evidence type="ECO:0000256" key="6">
    <source>
        <dbReference type="ARBA" id="ARBA00023180"/>
    </source>
</evidence>
<evidence type="ECO:0000259" key="10">
    <source>
        <dbReference type="Pfam" id="PF00561"/>
    </source>
</evidence>
<keyword evidence="3 7" id="KW-0378">Hydrolase</keyword>
<dbReference type="InterPro" id="IPR000073">
    <property type="entry name" value="AB_hydrolase_1"/>
</dbReference>
<dbReference type="InterPro" id="IPR029058">
    <property type="entry name" value="AB_hydrolase_fold"/>
</dbReference>
<accession>A0A9P0HJH9</accession>
<dbReference type="AlphaFoldDB" id="A0A9P0HJH9"/>
<gene>
    <name evidence="11" type="ORF">NEZAVI_LOCUS11578</name>
</gene>
<evidence type="ECO:0000256" key="5">
    <source>
        <dbReference type="ARBA" id="ARBA00023098"/>
    </source>
</evidence>
<organism evidence="11 12">
    <name type="scientific">Nezara viridula</name>
    <name type="common">Southern green stink bug</name>
    <name type="synonym">Cimex viridulus</name>
    <dbReference type="NCBI Taxonomy" id="85310"/>
    <lineage>
        <taxon>Eukaryota</taxon>
        <taxon>Metazoa</taxon>
        <taxon>Ecdysozoa</taxon>
        <taxon>Arthropoda</taxon>
        <taxon>Hexapoda</taxon>
        <taxon>Insecta</taxon>
        <taxon>Pterygota</taxon>
        <taxon>Neoptera</taxon>
        <taxon>Paraneoptera</taxon>
        <taxon>Hemiptera</taxon>
        <taxon>Heteroptera</taxon>
        <taxon>Panheteroptera</taxon>
        <taxon>Pentatomomorpha</taxon>
        <taxon>Pentatomoidea</taxon>
        <taxon>Pentatomidae</taxon>
        <taxon>Pentatominae</taxon>
        <taxon>Nezara</taxon>
    </lineage>
</organism>
<feature type="signal peptide" evidence="9">
    <location>
        <begin position="1"/>
        <end position="16"/>
    </location>
</feature>
<comment type="similarity">
    <text evidence="1 7">Belongs to the AB hydrolase superfamily. Lipase family.</text>
</comment>
<protein>
    <recommendedName>
        <fullName evidence="7">Lipase</fullName>
    </recommendedName>
</protein>
<evidence type="ECO:0000256" key="4">
    <source>
        <dbReference type="ARBA" id="ARBA00022963"/>
    </source>
</evidence>
<keyword evidence="2 9" id="KW-0732">Signal</keyword>
<evidence type="ECO:0000256" key="2">
    <source>
        <dbReference type="ARBA" id="ARBA00022729"/>
    </source>
</evidence>
<proteinExistence type="inferred from homology"/>
<feature type="active site" description="Charge relay system" evidence="8">
    <location>
        <position position="369"/>
    </location>
</feature>
<evidence type="ECO:0000256" key="8">
    <source>
        <dbReference type="PIRSR" id="PIRSR000862-1"/>
    </source>
</evidence>
<dbReference type="PANTHER" id="PTHR11005">
    <property type="entry name" value="LYSOSOMAL ACID LIPASE-RELATED"/>
    <property type="match status" value="1"/>
</dbReference>
<dbReference type="GO" id="GO:0016042">
    <property type="term" value="P:lipid catabolic process"/>
    <property type="evidence" value="ECO:0007669"/>
    <property type="project" value="UniProtKB-KW"/>
</dbReference>
<keyword evidence="6" id="KW-0325">Glycoprotein</keyword>
<evidence type="ECO:0000313" key="12">
    <source>
        <dbReference type="Proteomes" id="UP001152798"/>
    </source>
</evidence>
<name>A0A9P0HJH9_NEZVI</name>
<evidence type="ECO:0000313" key="11">
    <source>
        <dbReference type="EMBL" id="CAH1402857.1"/>
    </source>
</evidence>
<dbReference type="PIRSF" id="PIRSF000862">
    <property type="entry name" value="Steryl_ester_lip"/>
    <property type="match status" value="1"/>
</dbReference>
<dbReference type="EMBL" id="OV725081">
    <property type="protein sequence ID" value="CAH1402857.1"/>
    <property type="molecule type" value="Genomic_DNA"/>
</dbReference>
<keyword evidence="4 7" id="KW-0442">Lipid degradation</keyword>
<reference evidence="11" key="1">
    <citation type="submission" date="2022-01" db="EMBL/GenBank/DDBJ databases">
        <authorList>
            <person name="King R."/>
        </authorList>
    </citation>
    <scope>NUCLEOTIDE SEQUENCE</scope>
</reference>
<keyword evidence="12" id="KW-1185">Reference proteome</keyword>
<feature type="active site" description="Nucleophile" evidence="8">
    <location>
        <position position="162"/>
    </location>
</feature>
<dbReference type="OrthoDB" id="6580743at2759"/>
<dbReference type="Gene3D" id="3.40.50.1820">
    <property type="entry name" value="alpha/beta hydrolase"/>
    <property type="match status" value="1"/>
</dbReference>
<keyword evidence="5" id="KW-0443">Lipid metabolism</keyword>
<evidence type="ECO:0000256" key="1">
    <source>
        <dbReference type="ARBA" id="ARBA00010701"/>
    </source>
</evidence>
<dbReference type="GO" id="GO:0016788">
    <property type="term" value="F:hydrolase activity, acting on ester bonds"/>
    <property type="evidence" value="ECO:0007669"/>
    <property type="project" value="InterPro"/>
</dbReference>
<evidence type="ECO:0000256" key="9">
    <source>
        <dbReference type="SAM" id="SignalP"/>
    </source>
</evidence>
<dbReference type="Proteomes" id="UP001152798">
    <property type="component" value="Chromosome 5"/>
</dbReference>
<dbReference type="SUPFAM" id="SSF53474">
    <property type="entry name" value="alpha/beta-Hydrolases"/>
    <property type="match status" value="1"/>
</dbReference>